<dbReference type="EMBL" id="CABITT030000004">
    <property type="protein sequence ID" value="VVB02550.1"/>
    <property type="molecule type" value="Genomic_DNA"/>
</dbReference>
<evidence type="ECO:0000313" key="2">
    <source>
        <dbReference type="Proteomes" id="UP000489600"/>
    </source>
</evidence>
<dbReference type="AlphaFoldDB" id="A0A565BNR9"/>
<comment type="caution">
    <text evidence="1">The sequence shown here is derived from an EMBL/GenBank/DDBJ whole genome shotgun (WGS) entry which is preliminary data.</text>
</comment>
<protein>
    <submittedName>
        <fullName evidence="1">Uncharacterized protein</fullName>
    </submittedName>
</protein>
<proteinExistence type="predicted"/>
<organism evidence="1 2">
    <name type="scientific">Arabis nemorensis</name>
    <dbReference type="NCBI Taxonomy" id="586526"/>
    <lineage>
        <taxon>Eukaryota</taxon>
        <taxon>Viridiplantae</taxon>
        <taxon>Streptophyta</taxon>
        <taxon>Embryophyta</taxon>
        <taxon>Tracheophyta</taxon>
        <taxon>Spermatophyta</taxon>
        <taxon>Magnoliopsida</taxon>
        <taxon>eudicotyledons</taxon>
        <taxon>Gunneridae</taxon>
        <taxon>Pentapetalae</taxon>
        <taxon>rosids</taxon>
        <taxon>malvids</taxon>
        <taxon>Brassicales</taxon>
        <taxon>Brassicaceae</taxon>
        <taxon>Arabideae</taxon>
        <taxon>Arabis</taxon>
    </lineage>
</organism>
<name>A0A565BNR9_9BRAS</name>
<accession>A0A565BNR9</accession>
<sequence length="70" mass="8007">MDWQQRLRSNGSATNVSFSSIIWTLVQQRLGLTPVIFSSWNELTDWTSTATQSSTMKLRRLVAQATLYKV</sequence>
<dbReference type="Proteomes" id="UP000489600">
    <property type="component" value="Unassembled WGS sequence"/>
</dbReference>
<evidence type="ECO:0000313" key="1">
    <source>
        <dbReference type="EMBL" id="VVB02550.1"/>
    </source>
</evidence>
<reference evidence="1" key="1">
    <citation type="submission" date="2019-07" db="EMBL/GenBank/DDBJ databases">
        <authorList>
            <person name="Dittberner H."/>
        </authorList>
    </citation>
    <scope>NUCLEOTIDE SEQUENCE [LARGE SCALE GENOMIC DNA]</scope>
</reference>
<gene>
    <name evidence="1" type="ORF">ANE_LOCUS12994</name>
</gene>
<keyword evidence="2" id="KW-1185">Reference proteome</keyword>